<dbReference type="AlphaFoldDB" id="A0AAW8UNI4"/>
<dbReference type="InterPro" id="IPR017853">
    <property type="entry name" value="GH"/>
</dbReference>
<dbReference type="InterPro" id="IPR031705">
    <property type="entry name" value="Glyco_hydro_36_C"/>
</dbReference>
<accession>A0AAW8UNI4</accession>
<dbReference type="Pfam" id="PF16874">
    <property type="entry name" value="Glyco_hydro_36C"/>
    <property type="match status" value="1"/>
</dbReference>
<comment type="similarity">
    <text evidence="5">Belongs to the glycosyl hydrolase.</text>
</comment>
<dbReference type="InterPro" id="IPR013780">
    <property type="entry name" value="Glyco_hydro_b"/>
</dbReference>
<dbReference type="PIRSF" id="PIRSF005536">
    <property type="entry name" value="Agal"/>
    <property type="match status" value="1"/>
</dbReference>
<feature type="binding site" evidence="7">
    <location>
        <position position="436"/>
    </location>
    <ligand>
        <name>substrate</name>
    </ligand>
</feature>
<dbReference type="RefSeq" id="WP_311903878.1">
    <property type="nucleotide sequence ID" value="NZ_JARQDV010000003.1"/>
</dbReference>
<gene>
    <name evidence="10" type="ORF">P7I32_07565</name>
</gene>
<feature type="binding site" evidence="7">
    <location>
        <begin position="359"/>
        <end position="360"/>
    </location>
    <ligand>
        <name>substrate</name>
    </ligand>
</feature>
<evidence type="ECO:0000256" key="5">
    <source>
        <dbReference type="PIRNR" id="PIRNR005536"/>
    </source>
</evidence>
<keyword evidence="3 5" id="KW-0378">Hydrolase</keyword>
<feature type="active site" description="Proton donor" evidence="6">
    <location>
        <position position="541"/>
    </location>
</feature>
<dbReference type="PRINTS" id="PR00743">
    <property type="entry name" value="GLHYDRLASE36"/>
</dbReference>
<dbReference type="InterPro" id="IPR050985">
    <property type="entry name" value="Alpha-glycosidase_related"/>
</dbReference>
<proteinExistence type="inferred from homology"/>
<organism evidence="10 11">
    <name type="scientific">Enterococcus casseliflavus</name>
    <name type="common">Enterococcus flavescens</name>
    <dbReference type="NCBI Taxonomy" id="37734"/>
    <lineage>
        <taxon>Bacteria</taxon>
        <taxon>Bacillati</taxon>
        <taxon>Bacillota</taxon>
        <taxon>Bacilli</taxon>
        <taxon>Lactobacillales</taxon>
        <taxon>Enterococcaceae</taxon>
        <taxon>Enterococcus</taxon>
    </lineage>
</organism>
<evidence type="ECO:0000313" key="11">
    <source>
        <dbReference type="Proteomes" id="UP001268896"/>
    </source>
</evidence>
<evidence type="ECO:0000259" key="8">
    <source>
        <dbReference type="Pfam" id="PF16874"/>
    </source>
</evidence>
<dbReference type="Gene3D" id="2.60.40.1180">
    <property type="entry name" value="Golgi alpha-mannosidase II"/>
    <property type="match status" value="1"/>
</dbReference>
<dbReference type="CDD" id="cd14791">
    <property type="entry name" value="GH36"/>
    <property type="match status" value="1"/>
</dbReference>
<dbReference type="Proteomes" id="UP001268896">
    <property type="component" value="Unassembled WGS sequence"/>
</dbReference>
<dbReference type="PANTHER" id="PTHR43053:SF3">
    <property type="entry name" value="ALPHA-GALACTOSIDASE C-RELATED"/>
    <property type="match status" value="1"/>
</dbReference>
<comment type="catalytic activity">
    <reaction evidence="1 5">
        <text>Hydrolysis of terminal, non-reducing alpha-D-galactose residues in alpha-D-galactosides, including galactose oligosaccharides, galactomannans and galactolipids.</text>
        <dbReference type="EC" id="3.2.1.22"/>
    </reaction>
</comment>
<dbReference type="GO" id="GO:0004557">
    <property type="term" value="F:alpha-galactosidase activity"/>
    <property type="evidence" value="ECO:0007669"/>
    <property type="project" value="UniProtKB-UniRule"/>
</dbReference>
<reference evidence="10" key="1">
    <citation type="submission" date="2023-03" db="EMBL/GenBank/DDBJ databases">
        <authorList>
            <person name="Shen W."/>
            <person name="Cai J."/>
        </authorList>
    </citation>
    <scope>NUCLEOTIDE SEQUENCE</scope>
    <source>
        <strain evidence="10">K72-2</strain>
    </source>
</reference>
<dbReference type="InterPro" id="IPR013785">
    <property type="entry name" value="Aldolase_TIM"/>
</dbReference>
<evidence type="ECO:0000256" key="2">
    <source>
        <dbReference type="ARBA" id="ARBA00012755"/>
    </source>
</evidence>
<name>A0AAW8UNI4_ENTCA</name>
<dbReference type="PANTHER" id="PTHR43053">
    <property type="entry name" value="GLYCOSIDASE FAMILY 31"/>
    <property type="match status" value="1"/>
</dbReference>
<sequence length="722" mass="82374">MNCSGKETITLTTKHSQLSFIVTENGYLTLAYFGKKLPKSDLSYVITEIPRASYLADTDSIENFKLEQLPVGYPAFGNSDLRSPAHQEIYADGSRLSDFRYVDHSFSKIKQPLNGLPYANTERLDYLIIELSDRYTGVSLHLKITAFQEQDVFTQSVTFSNPSDQEVVLTKAMSLNLDFLTDDFELLLLSGAWGREMHLSRRKLVQGLQGIDSKRGASGHGQNPFIALVSPDTTEAAGAVIACQLMYSGNFVASAEVDMHQNTRMQIGINPFDFSWTLAPSESFDTPEAIFLYAEGLNQMSQKFHAFYEDCVVPRAFKNKERPILLNNWEATYFDFDQERILRLANEGAKIGIECFVLDDGWFGKRENERTSLGDWTPNQEKLGGSLQQLITAIKELGLDFGLWIEPEMVSKKSLLYQQHPEWIVRVPNRRPQQVRYQYVLDLSLNEVQKYLIEQITWLLDTHEINYLKWDMNRNITDSFSSGLKKEHQQEFSHRYILGLYHVLETITKRFPNVLIESCAGGGGRFDPGMLYYTPQIWTSDDSDAIARLEIQKGTSLLYPPSTMGCHVTASPNHQVGRVTSLHTRALVAQQGNFGYELNLLALSEAEKDCLAQQIKQYKLERQTLQFGQQTRLAVYDSQNEYAWQKQNLMTSEVIVTHINILNKPNTVPKRLKLKSLKNDQLYQVNDTVRSGAELMEIGLMIPKPSEDFFATRWKIMPIKET</sequence>
<evidence type="ECO:0000256" key="1">
    <source>
        <dbReference type="ARBA" id="ARBA00001255"/>
    </source>
</evidence>
<feature type="binding site" evidence="7">
    <location>
        <position position="519"/>
    </location>
    <ligand>
        <name>substrate</name>
    </ligand>
</feature>
<evidence type="ECO:0000259" key="9">
    <source>
        <dbReference type="Pfam" id="PF16875"/>
    </source>
</evidence>
<dbReference type="Pfam" id="PF16875">
    <property type="entry name" value="Glyco_hydro_36N"/>
    <property type="match status" value="1"/>
</dbReference>
<feature type="binding site" evidence="7">
    <location>
        <position position="541"/>
    </location>
    <ligand>
        <name>substrate</name>
    </ligand>
</feature>
<feature type="domain" description="Glycosyl hydrolase family 36 C-terminal" evidence="8">
    <location>
        <begin position="643"/>
        <end position="712"/>
    </location>
</feature>
<comment type="caution">
    <text evidence="10">The sequence shown here is derived from an EMBL/GenBank/DDBJ whole genome shotgun (WGS) entry which is preliminary data.</text>
</comment>
<feature type="binding site" evidence="7">
    <location>
        <begin position="469"/>
        <end position="473"/>
    </location>
    <ligand>
        <name>substrate</name>
    </ligand>
</feature>
<dbReference type="Gene3D" id="2.70.98.60">
    <property type="entry name" value="alpha-galactosidase from lactobacil brevis"/>
    <property type="match status" value="1"/>
</dbReference>
<evidence type="ECO:0000313" key="10">
    <source>
        <dbReference type="EMBL" id="MDT2964465.1"/>
    </source>
</evidence>
<feature type="binding site" evidence="7">
    <location>
        <position position="193"/>
    </location>
    <ligand>
        <name>substrate</name>
    </ligand>
</feature>
<evidence type="ECO:0000256" key="3">
    <source>
        <dbReference type="ARBA" id="ARBA00022801"/>
    </source>
</evidence>
<feature type="active site" description="Nucleophile" evidence="6">
    <location>
        <position position="471"/>
    </location>
</feature>
<dbReference type="InterPro" id="IPR031704">
    <property type="entry name" value="Glyco_hydro_36_N"/>
</dbReference>
<evidence type="ECO:0000256" key="4">
    <source>
        <dbReference type="ARBA" id="ARBA00023295"/>
    </source>
</evidence>
<dbReference type="InterPro" id="IPR038417">
    <property type="entry name" value="Alpga-gal_N_sf"/>
</dbReference>
<dbReference type="EC" id="3.2.1.22" evidence="2 5"/>
<dbReference type="FunFam" id="3.20.20.70:FF:000118">
    <property type="entry name" value="Alpha-galactosidase"/>
    <property type="match status" value="1"/>
</dbReference>
<dbReference type="Gene3D" id="3.20.20.70">
    <property type="entry name" value="Aldolase class I"/>
    <property type="match status" value="1"/>
</dbReference>
<evidence type="ECO:0000256" key="6">
    <source>
        <dbReference type="PIRSR" id="PIRSR005536-1"/>
    </source>
</evidence>
<keyword evidence="4 5" id="KW-0326">Glycosidase</keyword>
<feature type="domain" description="Glycosyl hydrolase family 36 N-terminal" evidence="9">
    <location>
        <begin position="26"/>
        <end position="279"/>
    </location>
</feature>
<protein>
    <recommendedName>
        <fullName evidence="2 5">Alpha-galactosidase</fullName>
        <ecNumber evidence="2 5">3.2.1.22</ecNumber>
    </recommendedName>
</protein>
<dbReference type="SUPFAM" id="SSF51445">
    <property type="entry name" value="(Trans)glycosidases"/>
    <property type="match status" value="1"/>
</dbReference>
<dbReference type="EMBL" id="JARQDV010000003">
    <property type="protein sequence ID" value="MDT2964465.1"/>
    <property type="molecule type" value="Genomic_DNA"/>
</dbReference>
<dbReference type="InterPro" id="IPR002252">
    <property type="entry name" value="Glyco_hydro_36"/>
</dbReference>
<evidence type="ECO:0000256" key="7">
    <source>
        <dbReference type="PIRSR" id="PIRSR005536-2"/>
    </source>
</evidence>
<dbReference type="Pfam" id="PF02065">
    <property type="entry name" value="Melibiase"/>
    <property type="match status" value="1"/>
</dbReference>
<dbReference type="GO" id="GO:0016052">
    <property type="term" value="P:carbohydrate catabolic process"/>
    <property type="evidence" value="ECO:0007669"/>
    <property type="project" value="InterPro"/>
</dbReference>